<dbReference type="EMBL" id="JALNTZ010000008">
    <property type="protein sequence ID" value="KAJ3644099.1"/>
    <property type="molecule type" value="Genomic_DNA"/>
</dbReference>
<keyword evidence="3" id="KW-1185">Reference proteome</keyword>
<sequence length="165" mass="18628">MTSLVYLHCKIKAVKGPRCISCDRIFHPKCLERLNLEIVNSELQLVQCDKSKSGSNQDVRGETTVLSMEYETFSIMLYKTLKSKLKSLHEEIQILRRQVEIFKESNIELTTLLSKNRSALSESNNFSPFASSLGLDKAYCKLKPQSMVLMAAVVVRPISDALAVQ</sequence>
<reference evidence="2" key="1">
    <citation type="journal article" date="2023" name="G3 (Bethesda)">
        <title>Whole genome assemblies of Zophobas morio and Tenebrio molitor.</title>
        <authorList>
            <person name="Kaur S."/>
            <person name="Stinson S.A."/>
            <person name="diCenzo G.C."/>
        </authorList>
    </citation>
    <scope>NUCLEOTIDE SEQUENCE</scope>
    <source>
        <strain evidence="2">QUZm001</strain>
    </source>
</reference>
<evidence type="ECO:0000256" key="1">
    <source>
        <dbReference type="SAM" id="Coils"/>
    </source>
</evidence>
<dbReference type="Proteomes" id="UP001168821">
    <property type="component" value="Unassembled WGS sequence"/>
</dbReference>
<organism evidence="2 3">
    <name type="scientific">Zophobas morio</name>
    <dbReference type="NCBI Taxonomy" id="2755281"/>
    <lineage>
        <taxon>Eukaryota</taxon>
        <taxon>Metazoa</taxon>
        <taxon>Ecdysozoa</taxon>
        <taxon>Arthropoda</taxon>
        <taxon>Hexapoda</taxon>
        <taxon>Insecta</taxon>
        <taxon>Pterygota</taxon>
        <taxon>Neoptera</taxon>
        <taxon>Endopterygota</taxon>
        <taxon>Coleoptera</taxon>
        <taxon>Polyphaga</taxon>
        <taxon>Cucujiformia</taxon>
        <taxon>Tenebrionidae</taxon>
        <taxon>Zophobas</taxon>
    </lineage>
</organism>
<gene>
    <name evidence="2" type="ORF">Zmor_026772</name>
</gene>
<dbReference type="AlphaFoldDB" id="A0AA38HZR7"/>
<keyword evidence="1" id="KW-0175">Coiled coil</keyword>
<name>A0AA38HZR7_9CUCU</name>
<evidence type="ECO:0008006" key="4">
    <source>
        <dbReference type="Google" id="ProtNLM"/>
    </source>
</evidence>
<comment type="caution">
    <text evidence="2">The sequence shown here is derived from an EMBL/GenBank/DDBJ whole genome shotgun (WGS) entry which is preliminary data.</text>
</comment>
<proteinExistence type="predicted"/>
<feature type="coiled-coil region" evidence="1">
    <location>
        <begin position="78"/>
        <end position="105"/>
    </location>
</feature>
<protein>
    <recommendedName>
        <fullName evidence="4">Phorbol-ester/DAG-type domain-containing protein</fullName>
    </recommendedName>
</protein>
<accession>A0AA38HZR7</accession>
<evidence type="ECO:0000313" key="2">
    <source>
        <dbReference type="EMBL" id="KAJ3644099.1"/>
    </source>
</evidence>
<evidence type="ECO:0000313" key="3">
    <source>
        <dbReference type="Proteomes" id="UP001168821"/>
    </source>
</evidence>